<keyword evidence="2" id="KW-1185">Reference proteome</keyword>
<evidence type="ECO:0000313" key="2">
    <source>
        <dbReference type="Proteomes" id="UP000248257"/>
    </source>
</evidence>
<dbReference type="EMBL" id="NKUC01000087">
    <property type="protein sequence ID" value="PYD55442.1"/>
    <property type="molecule type" value="Genomic_DNA"/>
</dbReference>
<protein>
    <submittedName>
        <fullName evidence="1">CopG family transcriptional regulator</fullName>
    </submittedName>
</protein>
<gene>
    <name evidence="1" type="ORF">CFR75_16605</name>
</gene>
<dbReference type="AlphaFoldDB" id="A0A318PIA8"/>
<sequence length="58" mass="6528">MSAHPIVQHDDAETTAFADAVRDGIRAADEGRKRPYSEVRNWLLSWGTEHEKPAPQRG</sequence>
<organism evidence="1 2">
    <name type="scientific">Komagataeibacter xylinus</name>
    <name type="common">Gluconacetobacter xylinus</name>
    <dbReference type="NCBI Taxonomy" id="28448"/>
    <lineage>
        <taxon>Bacteria</taxon>
        <taxon>Pseudomonadati</taxon>
        <taxon>Pseudomonadota</taxon>
        <taxon>Alphaproteobacteria</taxon>
        <taxon>Acetobacterales</taxon>
        <taxon>Acetobacteraceae</taxon>
        <taxon>Komagataeibacter</taxon>
    </lineage>
</organism>
<reference evidence="1 2" key="1">
    <citation type="submission" date="2017-07" db="EMBL/GenBank/DDBJ databases">
        <title>A draft genome sequence of Komagataeibacter xylinus LMG 1515.</title>
        <authorList>
            <person name="Skraban J."/>
            <person name="Cleenwerck I."/>
            <person name="Vandamme P."/>
            <person name="Trcek J."/>
        </authorList>
    </citation>
    <scope>NUCLEOTIDE SEQUENCE [LARGE SCALE GENOMIC DNA]</scope>
    <source>
        <strain evidence="1 2">LMG 1515</strain>
    </source>
</reference>
<proteinExistence type="predicted"/>
<dbReference type="Proteomes" id="UP000248257">
    <property type="component" value="Unassembled WGS sequence"/>
</dbReference>
<accession>A0A318PIA8</accession>
<dbReference type="OrthoDB" id="7211147at2"/>
<comment type="caution">
    <text evidence="1">The sequence shown here is derived from an EMBL/GenBank/DDBJ whole genome shotgun (WGS) entry which is preliminary data.</text>
</comment>
<name>A0A318PIA8_KOMXY</name>
<evidence type="ECO:0000313" key="1">
    <source>
        <dbReference type="EMBL" id="PYD55442.1"/>
    </source>
</evidence>